<evidence type="ECO:0000256" key="1">
    <source>
        <dbReference type="ARBA" id="ARBA00004942"/>
    </source>
</evidence>
<evidence type="ECO:0000256" key="9">
    <source>
        <dbReference type="ARBA" id="ARBA00022756"/>
    </source>
</evidence>
<protein>
    <recommendedName>
        <fullName evidence="3 13">Biotin synthase</fullName>
        <ecNumber evidence="3 13">2.8.1.6</ecNumber>
    </recommendedName>
</protein>
<feature type="domain" description="Radical SAM core" evidence="14">
    <location>
        <begin position="41"/>
        <end position="266"/>
    </location>
</feature>
<dbReference type="InterPro" id="IPR058240">
    <property type="entry name" value="rSAM_sf"/>
</dbReference>
<dbReference type="Pfam" id="PF04055">
    <property type="entry name" value="Radical_SAM"/>
    <property type="match status" value="1"/>
</dbReference>
<dbReference type="HAMAP" id="MF_01694">
    <property type="entry name" value="BioB"/>
    <property type="match status" value="1"/>
</dbReference>
<dbReference type="SMART" id="SM00876">
    <property type="entry name" value="BATS"/>
    <property type="match status" value="1"/>
</dbReference>
<dbReference type="InterPro" id="IPR006638">
    <property type="entry name" value="Elp3/MiaA/NifB-like_rSAM"/>
</dbReference>
<keyword evidence="4 13" id="KW-0004">4Fe-4S</keyword>
<name>A0ABP2XDB4_9CHLA</name>
<keyword evidence="8 13" id="KW-0479">Metal-binding</keyword>
<dbReference type="Gene3D" id="3.20.20.70">
    <property type="entry name" value="Aldolase class I"/>
    <property type="match status" value="1"/>
</dbReference>
<organism evidence="15 16">
    <name type="scientific">Chlamydia ibidis 10-1398/6</name>
    <dbReference type="NCBI Taxonomy" id="1046581"/>
    <lineage>
        <taxon>Bacteria</taxon>
        <taxon>Pseudomonadati</taxon>
        <taxon>Chlamydiota</taxon>
        <taxon>Chlamydiia</taxon>
        <taxon>Chlamydiales</taxon>
        <taxon>Chlamydiaceae</taxon>
        <taxon>Chlamydia/Chlamydophila group</taxon>
        <taxon>Chlamydia</taxon>
    </lineage>
</organism>
<keyword evidence="16" id="KW-1185">Reference proteome</keyword>
<keyword evidence="5 13" id="KW-0808">Transferase</keyword>
<dbReference type="SFLD" id="SFLDF00272">
    <property type="entry name" value="biotin_synthase"/>
    <property type="match status" value="1"/>
</dbReference>
<dbReference type="PIRSF" id="PIRSF001619">
    <property type="entry name" value="Biotin_synth"/>
    <property type="match status" value="1"/>
</dbReference>
<dbReference type="RefSeq" id="WP_020370425.1">
    <property type="nucleotide sequence ID" value="NZ_APJW01000003.1"/>
</dbReference>
<evidence type="ECO:0000256" key="6">
    <source>
        <dbReference type="ARBA" id="ARBA00022691"/>
    </source>
</evidence>
<feature type="binding site" evidence="13">
    <location>
        <position position="63"/>
    </location>
    <ligand>
        <name>[4Fe-4S] cluster</name>
        <dbReference type="ChEBI" id="CHEBI:49883"/>
        <note>4Fe-4S-S-AdoMet</note>
    </ligand>
</feature>
<dbReference type="InterPro" id="IPR013785">
    <property type="entry name" value="Aldolase_TIM"/>
</dbReference>
<reference evidence="15 16" key="1">
    <citation type="submission" date="2013-07" db="EMBL/GenBank/DDBJ databases">
        <title>Isolation of a new Chlamydia species from the feral Sacred Ibis (Threskiornis aethiopicus): Chlamydia ibidis.</title>
        <authorList>
            <person name="Vorimore F."/>
            <person name="Hsia R.-C."/>
            <person name="Huot-Creasy H."/>
            <person name="Bastian S."/>
            <person name="Deruyter L."/>
            <person name="Passet A."/>
            <person name="Sachse K."/>
            <person name="Bavoil P."/>
            <person name="Myers G."/>
            <person name="Laroucau K."/>
        </authorList>
    </citation>
    <scope>NUCLEOTIDE SEQUENCE [LARGE SCALE GENOMIC DNA]</scope>
    <source>
        <strain evidence="15 16">10-1398/6</strain>
    </source>
</reference>
<keyword evidence="9 13" id="KW-0093">Biotin biosynthesis</keyword>
<keyword evidence="6 13" id="KW-0949">S-adenosyl-L-methionine</keyword>
<keyword evidence="11 13" id="KW-0411">Iron-sulfur</keyword>
<evidence type="ECO:0000256" key="5">
    <source>
        <dbReference type="ARBA" id="ARBA00022679"/>
    </source>
</evidence>
<evidence type="ECO:0000256" key="8">
    <source>
        <dbReference type="ARBA" id="ARBA00022723"/>
    </source>
</evidence>
<dbReference type="CDD" id="cd01335">
    <property type="entry name" value="Radical_SAM"/>
    <property type="match status" value="1"/>
</dbReference>
<dbReference type="SUPFAM" id="SSF102114">
    <property type="entry name" value="Radical SAM enzymes"/>
    <property type="match status" value="1"/>
</dbReference>
<dbReference type="EMBL" id="APJW01000003">
    <property type="protein sequence ID" value="EQM62459.1"/>
    <property type="molecule type" value="Genomic_DNA"/>
</dbReference>
<dbReference type="SFLD" id="SFLDS00029">
    <property type="entry name" value="Radical_SAM"/>
    <property type="match status" value="1"/>
</dbReference>
<evidence type="ECO:0000256" key="12">
    <source>
        <dbReference type="ARBA" id="ARBA00051157"/>
    </source>
</evidence>
<dbReference type="PROSITE" id="PS51918">
    <property type="entry name" value="RADICAL_SAM"/>
    <property type="match status" value="1"/>
</dbReference>
<dbReference type="SFLD" id="SFLDG01060">
    <property type="entry name" value="BATS_domain_containing"/>
    <property type="match status" value="1"/>
</dbReference>
<comment type="subunit">
    <text evidence="13">Homodimer.</text>
</comment>
<evidence type="ECO:0000256" key="13">
    <source>
        <dbReference type="HAMAP-Rule" id="MF_01694"/>
    </source>
</evidence>
<evidence type="ECO:0000256" key="10">
    <source>
        <dbReference type="ARBA" id="ARBA00023004"/>
    </source>
</evidence>
<feature type="binding site" evidence="13">
    <location>
        <position position="192"/>
    </location>
    <ligand>
        <name>[2Fe-2S] cluster</name>
        <dbReference type="ChEBI" id="CHEBI:190135"/>
    </ligand>
</feature>
<dbReference type="InterPro" id="IPR007197">
    <property type="entry name" value="rSAM"/>
</dbReference>
<dbReference type="PANTHER" id="PTHR22976">
    <property type="entry name" value="BIOTIN SYNTHASE"/>
    <property type="match status" value="1"/>
</dbReference>
<proteinExistence type="inferred from homology"/>
<comment type="caution">
    <text evidence="15">The sequence shown here is derived from an EMBL/GenBank/DDBJ whole genome shotgun (WGS) entry which is preliminary data.</text>
</comment>
<feature type="binding site" evidence="13">
    <location>
        <position position="56"/>
    </location>
    <ligand>
        <name>[4Fe-4S] cluster</name>
        <dbReference type="ChEBI" id="CHEBI:49883"/>
        <note>4Fe-4S-S-AdoMet</note>
    </ligand>
</feature>
<accession>A0ABP2XDB4</accession>
<dbReference type="Pfam" id="PF06968">
    <property type="entry name" value="BATS"/>
    <property type="match status" value="1"/>
</dbReference>
<comment type="cofactor">
    <cofactor evidence="13">
        <name>[4Fe-4S] cluster</name>
        <dbReference type="ChEBI" id="CHEBI:49883"/>
    </cofactor>
    <text evidence="13">Binds 1 [4Fe-4S] cluster. The cluster is coordinated with 3 cysteines and an exchangeable S-adenosyl-L-methionine.</text>
</comment>
<dbReference type="InterPro" id="IPR024177">
    <property type="entry name" value="Biotin_synthase"/>
</dbReference>
<feature type="binding site" evidence="13">
    <location>
        <position position="60"/>
    </location>
    <ligand>
        <name>[4Fe-4S] cluster</name>
        <dbReference type="ChEBI" id="CHEBI:49883"/>
        <note>4Fe-4S-S-AdoMet</note>
    </ligand>
</feature>
<dbReference type="InterPro" id="IPR010722">
    <property type="entry name" value="BATS_dom"/>
</dbReference>
<sequence length="333" mass="36935">MDANKEAVVWSLEAIGEIYHSPVFELIHRANAILRANFPHSELQTCHLISIKTGGCSEDCAYCAQSSRYQTSVKPEPMMKINDVLEQAKHAIAAGATRVCLGAAWREVKDNHQFDRTLAMIKGITDMGAEVCCALGMLSPGQAEKLYEAGLYAYNHNLDSSEEFYKTIITTRKYEDRLNTLDVIHNSGISTCCGGIVGMGESVDDRIKLLHTLASRNYAPESVPINMLWPIEGTPLANQDRLSFWELLRTVATARIVFPHSMVRLAAGRSFLSIEQQTLCFLAGANSIFYGEKLLTVKNSDVNDDNFMLDLLGMHHRPAFSVERGNPCHSTCC</sequence>
<keyword evidence="7 13" id="KW-0001">2Fe-2S</keyword>
<dbReference type="SFLD" id="SFLDG01278">
    <property type="entry name" value="biotin_synthase_like"/>
    <property type="match status" value="1"/>
</dbReference>
<comment type="pathway">
    <text evidence="1 13">Cofactor biosynthesis; biotin biosynthesis; biotin from 7,8-diaminononanoate: step 2/2.</text>
</comment>
<evidence type="ECO:0000256" key="2">
    <source>
        <dbReference type="ARBA" id="ARBA00010765"/>
    </source>
</evidence>
<dbReference type="GO" id="GO:0004076">
    <property type="term" value="F:biotin synthase activity"/>
    <property type="evidence" value="ECO:0007669"/>
    <property type="project" value="UniProtKB-EC"/>
</dbReference>
<evidence type="ECO:0000256" key="4">
    <source>
        <dbReference type="ARBA" id="ARBA00022485"/>
    </source>
</evidence>
<dbReference type="InterPro" id="IPR002684">
    <property type="entry name" value="Biotin_synth/BioAB"/>
</dbReference>
<evidence type="ECO:0000313" key="15">
    <source>
        <dbReference type="EMBL" id="EQM62459.1"/>
    </source>
</evidence>
<dbReference type="Proteomes" id="UP000016064">
    <property type="component" value="Unassembled WGS sequence"/>
</dbReference>
<dbReference type="PANTHER" id="PTHR22976:SF2">
    <property type="entry name" value="BIOTIN SYNTHASE, MITOCHONDRIAL"/>
    <property type="match status" value="1"/>
</dbReference>
<evidence type="ECO:0000256" key="3">
    <source>
        <dbReference type="ARBA" id="ARBA00012236"/>
    </source>
</evidence>
<dbReference type="EC" id="2.8.1.6" evidence="3 13"/>
<dbReference type="NCBIfam" id="TIGR00433">
    <property type="entry name" value="bioB"/>
    <property type="match status" value="1"/>
</dbReference>
<comment type="similarity">
    <text evidence="2 13">Belongs to the radical SAM superfamily. Biotin synthase family.</text>
</comment>
<evidence type="ECO:0000259" key="14">
    <source>
        <dbReference type="PROSITE" id="PS51918"/>
    </source>
</evidence>
<feature type="binding site" evidence="13">
    <location>
        <position position="132"/>
    </location>
    <ligand>
        <name>[2Fe-2S] cluster</name>
        <dbReference type="ChEBI" id="CHEBI:190135"/>
    </ligand>
</feature>
<gene>
    <name evidence="13 15" type="primary">bioB</name>
    <name evidence="15" type="ORF">H359_0807</name>
</gene>
<feature type="binding site" evidence="13">
    <location>
        <position position="100"/>
    </location>
    <ligand>
        <name>[2Fe-2S] cluster</name>
        <dbReference type="ChEBI" id="CHEBI:190135"/>
    </ligand>
</feature>
<comment type="cofactor">
    <cofactor evidence="13">
        <name>[2Fe-2S] cluster</name>
        <dbReference type="ChEBI" id="CHEBI:190135"/>
    </cofactor>
    <text evidence="13">Binds 1 [2Fe-2S] cluster. The cluster is coordinated with 3 cysteines and 1 arginine.</text>
</comment>
<evidence type="ECO:0000256" key="11">
    <source>
        <dbReference type="ARBA" id="ARBA00023014"/>
    </source>
</evidence>
<evidence type="ECO:0000256" key="7">
    <source>
        <dbReference type="ARBA" id="ARBA00022714"/>
    </source>
</evidence>
<dbReference type="SMART" id="SM00729">
    <property type="entry name" value="Elp3"/>
    <property type="match status" value="1"/>
</dbReference>
<comment type="function">
    <text evidence="13">Catalyzes the conversion of dethiobiotin (DTB) to biotin by the insertion of a sulfur atom into dethiobiotin via a radical-based mechanism.</text>
</comment>
<comment type="catalytic activity">
    <reaction evidence="12 13">
        <text>(4R,5S)-dethiobiotin + (sulfur carrier)-SH + 2 reduced [2Fe-2S]-[ferredoxin] + 2 S-adenosyl-L-methionine = (sulfur carrier)-H + biotin + 2 5'-deoxyadenosine + 2 L-methionine + 2 oxidized [2Fe-2S]-[ferredoxin]</text>
        <dbReference type="Rhea" id="RHEA:22060"/>
        <dbReference type="Rhea" id="RHEA-COMP:10000"/>
        <dbReference type="Rhea" id="RHEA-COMP:10001"/>
        <dbReference type="Rhea" id="RHEA-COMP:14737"/>
        <dbReference type="Rhea" id="RHEA-COMP:14739"/>
        <dbReference type="ChEBI" id="CHEBI:17319"/>
        <dbReference type="ChEBI" id="CHEBI:29917"/>
        <dbReference type="ChEBI" id="CHEBI:33737"/>
        <dbReference type="ChEBI" id="CHEBI:33738"/>
        <dbReference type="ChEBI" id="CHEBI:57586"/>
        <dbReference type="ChEBI" id="CHEBI:57844"/>
        <dbReference type="ChEBI" id="CHEBI:59789"/>
        <dbReference type="ChEBI" id="CHEBI:64428"/>
        <dbReference type="ChEBI" id="CHEBI:149473"/>
        <dbReference type="EC" id="2.8.1.6"/>
    </reaction>
</comment>
<evidence type="ECO:0000313" key="16">
    <source>
        <dbReference type="Proteomes" id="UP000016064"/>
    </source>
</evidence>
<keyword evidence="10 13" id="KW-0408">Iron</keyword>
<feature type="binding site" evidence="13">
    <location>
        <position position="264"/>
    </location>
    <ligand>
        <name>[2Fe-2S] cluster</name>
        <dbReference type="ChEBI" id="CHEBI:190135"/>
    </ligand>
</feature>